<reference evidence="8" key="1">
    <citation type="submission" date="2020-09" db="EMBL/GenBank/DDBJ databases">
        <title>Iningainema tapete sp. nov. (Scytonemataceae, Cyanobacteria) from greenhouses in central Florida (USA) produces two types of nodularin with biosynthetic potential for microcystin-LR and anabaenopeptins.</title>
        <authorList>
            <person name="Berthold D.E."/>
            <person name="Lefler F.W."/>
            <person name="Huang I.-S."/>
            <person name="Abdulla H."/>
            <person name="Zimba P.V."/>
            <person name="Laughinghouse H.D. IV."/>
        </authorList>
    </citation>
    <scope>NUCLEOTIDE SEQUENCE</scope>
    <source>
        <strain evidence="8">BLCCT55</strain>
    </source>
</reference>
<dbReference type="InterPro" id="IPR013785">
    <property type="entry name" value="Aldolase_TIM"/>
</dbReference>
<dbReference type="InterPro" id="IPR006638">
    <property type="entry name" value="Elp3/MiaA/NifB-like_rSAM"/>
</dbReference>
<keyword evidence="9" id="KW-1185">Reference proteome</keyword>
<dbReference type="InterPro" id="IPR023984">
    <property type="entry name" value="rSAM_ocin_1"/>
</dbReference>
<proteinExistence type="predicted"/>
<dbReference type="NCBIfam" id="TIGR03975">
    <property type="entry name" value="rSAM_ocin_1"/>
    <property type="match status" value="1"/>
</dbReference>
<dbReference type="SUPFAM" id="SSF102114">
    <property type="entry name" value="Radical SAM enzymes"/>
    <property type="match status" value="1"/>
</dbReference>
<sequence>MLDNTFQLESLGVERNPVSSRNRVSVAASWNKTEVLLISMPFGPLFLPSIGLGLLKAGLTSRSIHAKILYLTLKFASLIGISLYEQISKGRPAIYDLLGEWLFSGALFDSTNVEGYINDVLRGREPAHLEAHKDWAKPIAEDFIQEVLAIRDKVEGFLDECVEEVVAYQPKIIAFTSVFQQHSAANSLAKRIKQRVPETFIILGGANCEGIMGAEVIRQFPFVDATISGEGDIVFPELVERILAQKSISDLQGVFTHDNIEYLSQKGKYANAPSVSNMDTLPFPDYDDFFAQLESSNLVDETHKPQLLFETSRGCWWGERNHCTFCGLNGDNIAYRSKSAGRAMEELLYLTEKYPNCSVEVVDNILDLKYFKEFIPKLAAHQLDVGLFYEVKANLRKEQIRSLRDAKIDGIQPGIESLSSRVLELMRKGIKGIQNIQLLKWCKELGVRPSWNMLWGFPGEPPDEYARMAELIPLITHLQPPDATFPIRIDRFSPYFDKPAHYGFANIKPYPSYQYIYPLKEEVVANLAYYFTFEYIEPQNVAAYTQPVAQQIALWQKVHKTSDLLSVDKGKYLLLIDLRPIAQQPQVILTGIERLLYIACDRIHTTSQLQHLLKQDLNQELSSPEIEEILQRLVNQGLMIKEDHLYLNLAIPLGGDYSPSQQVLEKFMSISRKL</sequence>
<feature type="domain" description="B12-binding" evidence="6">
    <location>
        <begin position="159"/>
        <end position="249"/>
    </location>
</feature>
<evidence type="ECO:0000256" key="5">
    <source>
        <dbReference type="ARBA" id="ARBA00023014"/>
    </source>
</evidence>
<dbReference type="Proteomes" id="UP000629098">
    <property type="component" value="Unassembled WGS sequence"/>
</dbReference>
<dbReference type="GO" id="GO:0031419">
    <property type="term" value="F:cobalamin binding"/>
    <property type="evidence" value="ECO:0007669"/>
    <property type="project" value="InterPro"/>
</dbReference>
<dbReference type="EMBL" id="JACXAE010000083">
    <property type="protein sequence ID" value="MBD2775612.1"/>
    <property type="molecule type" value="Genomic_DNA"/>
</dbReference>
<evidence type="ECO:0000313" key="8">
    <source>
        <dbReference type="EMBL" id="MBD2775612.1"/>
    </source>
</evidence>
<evidence type="ECO:0000256" key="1">
    <source>
        <dbReference type="ARBA" id="ARBA00001966"/>
    </source>
</evidence>
<evidence type="ECO:0000256" key="3">
    <source>
        <dbReference type="ARBA" id="ARBA00022723"/>
    </source>
</evidence>
<keyword evidence="2" id="KW-0949">S-adenosyl-L-methionine</keyword>
<dbReference type="InterPro" id="IPR051198">
    <property type="entry name" value="BchE-like"/>
</dbReference>
<dbReference type="GO" id="GO:0046872">
    <property type="term" value="F:metal ion binding"/>
    <property type="evidence" value="ECO:0007669"/>
    <property type="project" value="UniProtKB-KW"/>
</dbReference>
<dbReference type="PROSITE" id="PS51332">
    <property type="entry name" value="B12_BINDING"/>
    <property type="match status" value="1"/>
</dbReference>
<keyword evidence="5" id="KW-0411">Iron-sulfur</keyword>
<dbReference type="SFLD" id="SFLDS00029">
    <property type="entry name" value="Radical_SAM"/>
    <property type="match status" value="1"/>
</dbReference>
<evidence type="ECO:0000313" key="9">
    <source>
        <dbReference type="Proteomes" id="UP000629098"/>
    </source>
</evidence>
<comment type="cofactor">
    <cofactor evidence="1">
        <name>[4Fe-4S] cluster</name>
        <dbReference type="ChEBI" id="CHEBI:49883"/>
    </cofactor>
</comment>
<feature type="domain" description="Radical SAM core" evidence="7">
    <location>
        <begin position="301"/>
        <end position="534"/>
    </location>
</feature>
<gene>
    <name evidence="8" type="ORF">ICL16_27030</name>
</gene>
<dbReference type="SFLD" id="SFLDG01082">
    <property type="entry name" value="B12-binding_domain_containing"/>
    <property type="match status" value="1"/>
</dbReference>
<accession>A0A8J6XS65</accession>
<evidence type="ECO:0000256" key="2">
    <source>
        <dbReference type="ARBA" id="ARBA00022691"/>
    </source>
</evidence>
<name>A0A8J6XS65_9CYAN</name>
<dbReference type="InterPro" id="IPR006158">
    <property type="entry name" value="Cobalamin-bd"/>
</dbReference>
<dbReference type="InterPro" id="IPR058240">
    <property type="entry name" value="rSAM_sf"/>
</dbReference>
<organism evidence="8 9">
    <name type="scientific">Iningainema tapete BLCC-T55</name>
    <dbReference type="NCBI Taxonomy" id="2748662"/>
    <lineage>
        <taxon>Bacteria</taxon>
        <taxon>Bacillati</taxon>
        <taxon>Cyanobacteriota</taxon>
        <taxon>Cyanophyceae</taxon>
        <taxon>Nostocales</taxon>
        <taxon>Scytonemataceae</taxon>
        <taxon>Iningainema tapete</taxon>
    </lineage>
</organism>
<dbReference type="SFLD" id="SFLDF00324">
    <property type="entry name" value="bacteriocin_maturation"/>
    <property type="match status" value="1"/>
</dbReference>
<evidence type="ECO:0000256" key="4">
    <source>
        <dbReference type="ARBA" id="ARBA00023004"/>
    </source>
</evidence>
<protein>
    <submittedName>
        <fullName evidence="8">RiPP maturation radical SAM protein 1</fullName>
    </submittedName>
</protein>
<dbReference type="GO" id="GO:0051536">
    <property type="term" value="F:iron-sulfur cluster binding"/>
    <property type="evidence" value="ECO:0007669"/>
    <property type="project" value="UniProtKB-KW"/>
</dbReference>
<evidence type="ECO:0000259" key="7">
    <source>
        <dbReference type="PROSITE" id="PS51918"/>
    </source>
</evidence>
<dbReference type="PANTHER" id="PTHR43409">
    <property type="entry name" value="ANAEROBIC MAGNESIUM-PROTOPORPHYRIN IX MONOMETHYL ESTER CYCLASE-RELATED"/>
    <property type="match status" value="1"/>
</dbReference>
<dbReference type="PANTHER" id="PTHR43409:SF7">
    <property type="entry name" value="BLL1977 PROTEIN"/>
    <property type="match status" value="1"/>
</dbReference>
<dbReference type="InterPro" id="IPR007197">
    <property type="entry name" value="rSAM"/>
</dbReference>
<dbReference type="RefSeq" id="WP_190834248.1">
    <property type="nucleotide sequence ID" value="NZ_CAWPPI010000083.1"/>
</dbReference>
<dbReference type="Pfam" id="PF04055">
    <property type="entry name" value="Radical_SAM"/>
    <property type="match status" value="1"/>
</dbReference>
<evidence type="ECO:0000259" key="6">
    <source>
        <dbReference type="PROSITE" id="PS51332"/>
    </source>
</evidence>
<dbReference type="SMART" id="SM00729">
    <property type="entry name" value="Elp3"/>
    <property type="match status" value="1"/>
</dbReference>
<dbReference type="Gene3D" id="3.20.20.70">
    <property type="entry name" value="Aldolase class I"/>
    <property type="match status" value="1"/>
</dbReference>
<comment type="caution">
    <text evidence="8">The sequence shown here is derived from an EMBL/GenBank/DDBJ whole genome shotgun (WGS) entry which is preliminary data.</text>
</comment>
<dbReference type="GO" id="GO:0003824">
    <property type="term" value="F:catalytic activity"/>
    <property type="evidence" value="ECO:0007669"/>
    <property type="project" value="InterPro"/>
</dbReference>
<dbReference type="AlphaFoldDB" id="A0A8J6XS65"/>
<keyword evidence="3" id="KW-0479">Metal-binding</keyword>
<dbReference type="Gene3D" id="3.40.50.280">
    <property type="entry name" value="Cobalamin-binding domain"/>
    <property type="match status" value="1"/>
</dbReference>
<keyword evidence="4" id="KW-0408">Iron</keyword>
<dbReference type="GO" id="GO:0005829">
    <property type="term" value="C:cytosol"/>
    <property type="evidence" value="ECO:0007669"/>
    <property type="project" value="TreeGrafter"/>
</dbReference>
<dbReference type="PROSITE" id="PS51918">
    <property type="entry name" value="RADICAL_SAM"/>
    <property type="match status" value="1"/>
</dbReference>